<accession>A0A953HML1</accession>
<evidence type="ECO:0000313" key="2">
    <source>
        <dbReference type="EMBL" id="MBY5957293.1"/>
    </source>
</evidence>
<dbReference type="Proteomes" id="UP000753961">
    <property type="component" value="Unassembled WGS sequence"/>
</dbReference>
<keyword evidence="1" id="KW-1133">Transmembrane helix</keyword>
<protein>
    <submittedName>
        <fullName evidence="2">Uncharacterized protein</fullName>
    </submittedName>
</protein>
<keyword evidence="3" id="KW-1185">Reference proteome</keyword>
<feature type="transmembrane region" description="Helical" evidence="1">
    <location>
        <begin position="20"/>
        <end position="38"/>
    </location>
</feature>
<proteinExistence type="predicted"/>
<gene>
    <name evidence="2" type="ORF">KUV50_04035</name>
</gene>
<reference evidence="2" key="1">
    <citation type="submission" date="2021-06" db="EMBL/GenBank/DDBJ databases">
        <title>44 bacteria genomes isolated from Dapeng, Shenzhen.</title>
        <authorList>
            <person name="Zheng W."/>
            <person name="Yu S."/>
            <person name="Huang Y."/>
        </authorList>
    </citation>
    <scope>NUCLEOTIDE SEQUENCE</scope>
    <source>
        <strain evidence="2">DP5N28-2</strain>
    </source>
</reference>
<evidence type="ECO:0000313" key="3">
    <source>
        <dbReference type="Proteomes" id="UP000753961"/>
    </source>
</evidence>
<keyword evidence="1" id="KW-0812">Transmembrane</keyword>
<dbReference type="RefSeq" id="WP_222578813.1">
    <property type="nucleotide sequence ID" value="NZ_JAHVHU010000004.1"/>
</dbReference>
<evidence type="ECO:0000256" key="1">
    <source>
        <dbReference type="SAM" id="Phobius"/>
    </source>
</evidence>
<comment type="caution">
    <text evidence="2">The sequence shown here is derived from an EMBL/GenBank/DDBJ whole genome shotgun (WGS) entry which is preliminary data.</text>
</comment>
<dbReference type="EMBL" id="JAHVHU010000004">
    <property type="protein sequence ID" value="MBY5957293.1"/>
    <property type="molecule type" value="Genomic_DNA"/>
</dbReference>
<dbReference type="AlphaFoldDB" id="A0A953HML1"/>
<keyword evidence="1" id="KW-0472">Membrane</keyword>
<name>A0A953HML1_9BACT</name>
<organism evidence="2 3">
    <name type="scientific">Membranihabitans marinus</name>
    <dbReference type="NCBI Taxonomy" id="1227546"/>
    <lineage>
        <taxon>Bacteria</taxon>
        <taxon>Pseudomonadati</taxon>
        <taxon>Bacteroidota</taxon>
        <taxon>Saprospiria</taxon>
        <taxon>Saprospirales</taxon>
        <taxon>Saprospiraceae</taxon>
        <taxon>Membranihabitans</taxon>
    </lineage>
</organism>
<sequence>MTEEKKEGKPIFYNIWGWKYNKISLIFILLVFLAMISLKMCDSPHVVQEDPEQIKIIQ</sequence>